<organism evidence="1 2">
    <name type="scientific">Ensete ventricosum</name>
    <name type="common">Abyssinian banana</name>
    <name type="synonym">Musa ensete</name>
    <dbReference type="NCBI Taxonomy" id="4639"/>
    <lineage>
        <taxon>Eukaryota</taxon>
        <taxon>Viridiplantae</taxon>
        <taxon>Streptophyta</taxon>
        <taxon>Embryophyta</taxon>
        <taxon>Tracheophyta</taxon>
        <taxon>Spermatophyta</taxon>
        <taxon>Magnoliopsida</taxon>
        <taxon>Liliopsida</taxon>
        <taxon>Zingiberales</taxon>
        <taxon>Musaceae</taxon>
        <taxon>Ensete</taxon>
    </lineage>
</organism>
<dbReference type="EMBL" id="AMZH03009974">
    <property type="protein sequence ID" value="RRT55673.1"/>
    <property type="molecule type" value="Genomic_DNA"/>
</dbReference>
<accession>A0A426YVB1</accession>
<evidence type="ECO:0000313" key="1">
    <source>
        <dbReference type="EMBL" id="RRT55673.1"/>
    </source>
</evidence>
<proteinExistence type="predicted"/>
<dbReference type="Proteomes" id="UP000287651">
    <property type="component" value="Unassembled WGS sequence"/>
</dbReference>
<protein>
    <submittedName>
        <fullName evidence="1">Uncharacterized protein</fullName>
    </submittedName>
</protein>
<name>A0A426YVB1_ENSVE</name>
<gene>
    <name evidence="1" type="ORF">B296_00048275</name>
</gene>
<evidence type="ECO:0000313" key="2">
    <source>
        <dbReference type="Proteomes" id="UP000287651"/>
    </source>
</evidence>
<comment type="caution">
    <text evidence="1">The sequence shown here is derived from an EMBL/GenBank/DDBJ whole genome shotgun (WGS) entry which is preliminary data.</text>
</comment>
<sequence length="288" mass="31069">MLNSFIETGCRREASPFTSKYSVCGQLVEVGRKPLLQETKIHVRRRHRRATGTWGDTCGNELDVGRTHMGCIRATFSWTTDNTNLCHLRSPQVTSDSMGSEPKGIGLRLEIASSGKGLDLCQRTGHMGTGSEDPPVYFTQSAVNSPYLTSSAPTNSPRDGSGVVVAQRRSAIIPSDPVTLHRCCSPNAHAKGTKEKKARKKSPMICRLPSHAAAIPVKQKGRRRTRMMPACVVLLEGDGGAAAAFPCPASMRSVSLCGDAHMERRRAQPVSSCVGVPNTASLTHHIQP</sequence>
<dbReference type="AlphaFoldDB" id="A0A426YVB1"/>
<reference evidence="1 2" key="1">
    <citation type="journal article" date="2014" name="Agronomy (Basel)">
        <title>A Draft Genome Sequence for Ensete ventricosum, the Drought-Tolerant Tree Against Hunger.</title>
        <authorList>
            <person name="Harrison J."/>
            <person name="Moore K.A."/>
            <person name="Paszkiewicz K."/>
            <person name="Jones T."/>
            <person name="Grant M."/>
            <person name="Ambacheew D."/>
            <person name="Muzemil S."/>
            <person name="Studholme D.J."/>
        </authorList>
    </citation>
    <scope>NUCLEOTIDE SEQUENCE [LARGE SCALE GENOMIC DNA]</scope>
</reference>